<evidence type="ECO:0000313" key="4">
    <source>
        <dbReference type="EMBL" id="KKJ00491.1"/>
    </source>
</evidence>
<sequence length="447" mass="48929">MTTRVILVRHGQSTYNAEGRIQGRSDASVLTEAGERCAQQVGQVLANLSVDAAYSSPLQRAYHTAEILLSAFPESSRPPLQATDQLMEIDLPLWEGMRREEIKEQYGDLYRLWQEHPQQLTMTVPGAGGDRIVYPVQELYKQTQGFWRSLLSQHRDQTLVVVAHNGVIRALLGTALGTAPDQYKILRQSNCGISVLNFAGDLGDGVQLESMNLTAHLGEPLPDRKEKGGVRLLLVRHGETEWNRMQRFQGQIDIPLNANGHSQAQKAATFLKDVSLDFAITSPLLRPKETAEAIVKEHSGLDLATDDRLKEIGHGLWEGKLESEIQADYGPLLQAWKDSPATVQMPEGENLQQVWDRAVAAWQDIVTQAPDGSTGLVVAHDAVNKAILCHVLGLQPQDFWAVKQGNGAVTVVDYPKKLAAAPVLQALNITTHLGAGSIFDSTAAGAL</sequence>
<accession>A0A0M2PVM5</accession>
<dbReference type="InterPro" id="IPR050275">
    <property type="entry name" value="PGM_Phosphatase"/>
</dbReference>
<dbReference type="GO" id="GO:0016791">
    <property type="term" value="F:phosphatase activity"/>
    <property type="evidence" value="ECO:0007669"/>
    <property type="project" value="TreeGrafter"/>
</dbReference>
<protein>
    <submittedName>
        <fullName evidence="4">Phosphoglycerate mutase</fullName>
    </submittedName>
</protein>
<name>A0A0M2PVM5_PROHO</name>
<dbReference type="STRING" id="317619.GCA_000332315_00313"/>
<dbReference type="CDD" id="cd07067">
    <property type="entry name" value="HP_PGM_like"/>
    <property type="match status" value="2"/>
</dbReference>
<gene>
    <name evidence="4" type="ORF">PROH_07850</name>
</gene>
<dbReference type="InterPro" id="IPR001345">
    <property type="entry name" value="PG/BPGM_mutase_AS"/>
</dbReference>
<reference evidence="4" key="1">
    <citation type="submission" date="2012-04" db="EMBL/GenBank/DDBJ databases">
        <authorList>
            <person name="Borisov I.G."/>
            <person name="Ivanikova N.V."/>
            <person name="Pinevich A.V."/>
        </authorList>
    </citation>
    <scope>NUCLEOTIDE SEQUENCE</scope>
    <source>
        <strain evidence="4">CALU 1027</strain>
    </source>
</reference>
<dbReference type="PROSITE" id="PS00175">
    <property type="entry name" value="PG_MUTASE"/>
    <property type="match status" value="2"/>
</dbReference>
<feature type="active site" description="Tele-phosphohistidine intermediate" evidence="1">
    <location>
        <position position="237"/>
    </location>
</feature>
<keyword evidence="5" id="KW-1185">Reference proteome</keyword>
<dbReference type="InterPro" id="IPR013078">
    <property type="entry name" value="His_Pase_superF_clade-1"/>
</dbReference>
<dbReference type="PANTHER" id="PTHR48100">
    <property type="entry name" value="BROAD-SPECIFICITY PHOSPHATASE YOR283W-RELATED"/>
    <property type="match status" value="1"/>
</dbReference>
<feature type="active site" description="Proton donor/acceptor" evidence="1">
    <location>
        <position position="311"/>
    </location>
</feature>
<evidence type="ECO:0000256" key="1">
    <source>
        <dbReference type="PIRSR" id="PIRSR613078-1"/>
    </source>
</evidence>
<comment type="caution">
    <text evidence="4">The sequence shown here is derived from an EMBL/GenBank/DDBJ whole genome shotgun (WGS) entry which is preliminary data.</text>
</comment>
<dbReference type="SUPFAM" id="SSF53254">
    <property type="entry name" value="Phosphoglycerate mutase-like"/>
    <property type="match status" value="2"/>
</dbReference>
<dbReference type="eggNOG" id="COG0406">
    <property type="taxonomic scope" value="Bacteria"/>
</dbReference>
<evidence type="ECO:0000256" key="2">
    <source>
        <dbReference type="PIRSR" id="PIRSR613078-2"/>
    </source>
</evidence>
<proteinExistence type="predicted"/>
<dbReference type="Pfam" id="PF00300">
    <property type="entry name" value="His_Phos_1"/>
    <property type="match status" value="2"/>
</dbReference>
<feature type="binding site" evidence="2">
    <location>
        <begin position="236"/>
        <end position="243"/>
    </location>
    <ligand>
        <name>substrate</name>
    </ligand>
</feature>
<feature type="binding site" evidence="2">
    <location>
        <position position="286"/>
    </location>
    <ligand>
        <name>substrate</name>
    </ligand>
</feature>
<dbReference type="Gene3D" id="3.40.50.1240">
    <property type="entry name" value="Phosphoglycerate mutase-like"/>
    <property type="match status" value="2"/>
</dbReference>
<feature type="site" description="Transition state stabilizer" evidence="3">
    <location>
        <position position="380"/>
    </location>
</feature>
<evidence type="ECO:0000256" key="3">
    <source>
        <dbReference type="PIRSR" id="PIRSR613078-3"/>
    </source>
</evidence>
<dbReference type="Proteomes" id="UP000034681">
    <property type="component" value="Unassembled WGS sequence"/>
</dbReference>
<dbReference type="PANTHER" id="PTHR48100:SF10">
    <property type="entry name" value="2-CARBOXY-D-ARABINITOL-1-PHOSPHATASE-RELATED"/>
    <property type="match status" value="1"/>
</dbReference>
<evidence type="ECO:0000313" key="5">
    <source>
        <dbReference type="Proteomes" id="UP000034681"/>
    </source>
</evidence>
<dbReference type="AlphaFoldDB" id="A0A0M2PVM5"/>
<dbReference type="InterPro" id="IPR029033">
    <property type="entry name" value="His_PPase_superfam"/>
</dbReference>
<organism evidence="4 5">
    <name type="scientific">Prochlorothrix hollandica PCC 9006 = CALU 1027</name>
    <dbReference type="NCBI Taxonomy" id="317619"/>
    <lineage>
        <taxon>Bacteria</taxon>
        <taxon>Bacillati</taxon>
        <taxon>Cyanobacteriota</taxon>
        <taxon>Cyanophyceae</taxon>
        <taxon>Prochlorotrichales</taxon>
        <taxon>Prochlorotrichaceae</taxon>
        <taxon>Prochlorothrix</taxon>
    </lineage>
</organism>
<dbReference type="SMART" id="SM00855">
    <property type="entry name" value="PGAM"/>
    <property type="match status" value="2"/>
</dbReference>
<dbReference type="OrthoDB" id="9781415at2"/>
<dbReference type="EMBL" id="AJTX02000004">
    <property type="protein sequence ID" value="KKJ00491.1"/>
    <property type="molecule type" value="Genomic_DNA"/>
</dbReference>